<gene>
    <name evidence="2" type="ORF">PVIIG_06105</name>
</gene>
<feature type="region of interest" description="Disordered" evidence="1">
    <location>
        <begin position="262"/>
        <end position="324"/>
    </location>
</feature>
<dbReference type="Proteomes" id="UP000053562">
    <property type="component" value="Unassembled WGS sequence"/>
</dbReference>
<accession>A0A0J9S3J7</accession>
<reference evidence="2 3" key="1">
    <citation type="submission" date="2011-08" db="EMBL/GenBank/DDBJ databases">
        <title>The Genome Sequence of Plasmodium vivax India VII.</title>
        <authorList>
            <consortium name="The Broad Institute Genome Sequencing Platform"/>
            <consortium name="The Broad Institute Genome Sequencing Center for Infectious Disease"/>
            <person name="Neafsey D."/>
            <person name="Carlton J."/>
            <person name="Barnwell J."/>
            <person name="Collins W."/>
            <person name="Escalante A."/>
            <person name="Mullikin J."/>
            <person name="Saul A."/>
            <person name="Guigo R."/>
            <person name="Camara F."/>
            <person name="Young S.K."/>
            <person name="Zeng Q."/>
            <person name="Gargeya S."/>
            <person name="Fitzgerald M."/>
            <person name="Haas B."/>
            <person name="Abouelleil A."/>
            <person name="Alvarado L."/>
            <person name="Arachchi H.M."/>
            <person name="Berlin A."/>
            <person name="Brown A."/>
            <person name="Chapman S.B."/>
            <person name="Chen Z."/>
            <person name="Dunbar C."/>
            <person name="Freedman E."/>
            <person name="Gearin G."/>
            <person name="Gellesch M."/>
            <person name="Goldberg J."/>
            <person name="Griggs A."/>
            <person name="Gujja S."/>
            <person name="Heiman D."/>
            <person name="Howarth C."/>
            <person name="Larson L."/>
            <person name="Lui A."/>
            <person name="MacDonald P.J.P."/>
            <person name="Montmayeur A."/>
            <person name="Murphy C."/>
            <person name="Neiman D."/>
            <person name="Pearson M."/>
            <person name="Priest M."/>
            <person name="Roberts A."/>
            <person name="Saif S."/>
            <person name="Shea T."/>
            <person name="Shenoy N."/>
            <person name="Sisk P."/>
            <person name="Stolte C."/>
            <person name="Sykes S."/>
            <person name="Wortman J."/>
            <person name="Nusbaum C."/>
            <person name="Birren B."/>
        </authorList>
    </citation>
    <scope>NUCLEOTIDE SEQUENCE [LARGE SCALE GENOMIC DNA]</scope>
    <source>
        <strain evidence="2 3">India VII</strain>
    </source>
</reference>
<feature type="compositionally biased region" description="Polar residues" evidence="1">
    <location>
        <begin position="262"/>
        <end position="271"/>
    </location>
</feature>
<evidence type="ECO:0000313" key="2">
    <source>
        <dbReference type="EMBL" id="KMZ77345.1"/>
    </source>
</evidence>
<dbReference type="AlphaFoldDB" id="A0A0J9S3J7"/>
<proteinExistence type="predicted"/>
<feature type="compositionally biased region" description="Polar residues" evidence="1">
    <location>
        <begin position="286"/>
        <end position="300"/>
    </location>
</feature>
<protein>
    <recommendedName>
        <fullName evidence="4">VIR protein</fullName>
    </recommendedName>
</protein>
<name>A0A0J9S3J7_PLAVI</name>
<organism evidence="2 3">
    <name type="scientific">Plasmodium vivax India VII</name>
    <dbReference type="NCBI Taxonomy" id="1077284"/>
    <lineage>
        <taxon>Eukaryota</taxon>
        <taxon>Sar</taxon>
        <taxon>Alveolata</taxon>
        <taxon>Apicomplexa</taxon>
        <taxon>Aconoidasida</taxon>
        <taxon>Haemosporida</taxon>
        <taxon>Plasmodiidae</taxon>
        <taxon>Plasmodium</taxon>
        <taxon>Plasmodium (Plasmodium)</taxon>
    </lineage>
</organism>
<evidence type="ECO:0000256" key="1">
    <source>
        <dbReference type="SAM" id="MobiDB-lite"/>
    </source>
</evidence>
<dbReference type="EMBL" id="KQ234418">
    <property type="protein sequence ID" value="KMZ77345.1"/>
    <property type="molecule type" value="Genomic_DNA"/>
</dbReference>
<feature type="compositionally biased region" description="Basic and acidic residues" evidence="1">
    <location>
        <begin position="301"/>
        <end position="311"/>
    </location>
</feature>
<dbReference type="OrthoDB" id="10422079at2759"/>
<evidence type="ECO:0008006" key="4">
    <source>
        <dbReference type="Google" id="ProtNLM"/>
    </source>
</evidence>
<evidence type="ECO:0000313" key="3">
    <source>
        <dbReference type="Proteomes" id="UP000053562"/>
    </source>
</evidence>
<sequence>MTTKETGNTYFNYKDYAEVKQKFLRKFSYNYTYDSTFLENALRELNVIPAYGSSFRDLFTDLRKHLVQDDILGWDTHKGCKYINYVLNDRFIKSNSNIAHKKAFELFKQFEDKLREHKHRSNRICDLYYISDDIYYKMEKLYNFYEKFRELNSNNNLKPNCVSLSEFVFLFKDYIRFINANESDIIKNKLTNFIDVLKNHKWATPEVCSNKLSEITSQKLHFSVKKEESAPHNLSSSLQSVSISSSDSRSVIVGEGLHHTNALESLDTQSSRVEEPAAETFPPKVSLQSSETPDNSVTLHTTEKQQSREGRPSTAMIPPNKEQSALEAKFPQQEEYNRNALPFKGKYYPEVSHQGVLEFPNIENETLENKGYLRTVKDAVSGFMEGVDPVPVVGVSEEEDTDNESLLDSMEHIQDFCQVFKDLKRGIFQMIKLI</sequence>